<dbReference type="VEuPathDB" id="FungiDB:An07g08130"/>
<dbReference type="AlphaFoldDB" id="A0AAJ8DZE2"/>
<dbReference type="RefSeq" id="XP_059601041.1">
    <property type="nucleotide sequence ID" value="XM_059748629.1"/>
</dbReference>
<proteinExistence type="predicted"/>
<evidence type="ECO:0000313" key="2">
    <source>
        <dbReference type="RefSeq" id="XP_059601041.1"/>
    </source>
</evidence>
<reference evidence="2" key="2">
    <citation type="submission" date="2025-08" db="UniProtKB">
        <authorList>
            <consortium name="RefSeq"/>
        </authorList>
    </citation>
    <scope>IDENTIFICATION</scope>
</reference>
<organism evidence="2">
    <name type="scientific">Aspergillus niger</name>
    <dbReference type="NCBI Taxonomy" id="5061"/>
    <lineage>
        <taxon>Eukaryota</taxon>
        <taxon>Fungi</taxon>
        <taxon>Dikarya</taxon>
        <taxon>Ascomycota</taxon>
        <taxon>Pezizomycotina</taxon>
        <taxon>Eurotiomycetes</taxon>
        <taxon>Eurotiomycetidae</taxon>
        <taxon>Eurotiales</taxon>
        <taxon>Aspergillaceae</taxon>
        <taxon>Aspergillus</taxon>
        <taxon>Aspergillus subgen. Circumdati</taxon>
    </lineage>
</organism>
<feature type="region of interest" description="Disordered" evidence="1">
    <location>
        <begin position="1"/>
        <end position="20"/>
    </location>
</feature>
<dbReference type="KEGG" id="ang:An07g08130"/>
<evidence type="ECO:0000256" key="1">
    <source>
        <dbReference type="SAM" id="MobiDB-lite"/>
    </source>
</evidence>
<reference evidence="2" key="1">
    <citation type="submission" date="2025-02" db="EMBL/GenBank/DDBJ databases">
        <authorList>
            <consortium name="NCBI Genome Project"/>
        </authorList>
    </citation>
    <scope>NUCLEOTIDE SEQUENCE</scope>
</reference>
<gene>
    <name evidence="2" type="ORF">An07g08130</name>
</gene>
<name>A0AAJ8DZE2_ASPNG</name>
<accession>A0AAJ8DZE2</accession>
<sequence>MAKAIGLKRRGHLATESPDYGRSRCAWGLAGDEKVDAEYTPPSWILWLHEIAFKLAAFSNCGRLQLVEQQRHSHYTTTWAGCTVSKCIARPKIQREYRSK</sequence>
<feature type="compositionally biased region" description="Basic residues" evidence="1">
    <location>
        <begin position="1"/>
        <end position="12"/>
    </location>
</feature>
<protein>
    <submittedName>
        <fullName evidence="2">Uncharacterized protein</fullName>
    </submittedName>
</protein>
<dbReference type="GeneID" id="84591494"/>